<proteinExistence type="predicted"/>
<dbReference type="AlphaFoldDB" id="A0A1N7DQ86"/>
<name>A0A1N7DQ86_9GAMM</name>
<keyword evidence="2" id="KW-1185">Reference proteome</keyword>
<dbReference type="RefSeq" id="WP_076554519.1">
    <property type="nucleotide sequence ID" value="NZ_FTNU01000002.1"/>
</dbReference>
<dbReference type="Proteomes" id="UP000187495">
    <property type="component" value="Unassembled WGS sequence"/>
</dbReference>
<gene>
    <name evidence="1" type="ORF">SAMN02745664_10219</name>
</gene>
<dbReference type="EMBL" id="FTNU01000002">
    <property type="protein sequence ID" value="SIR77845.1"/>
    <property type="molecule type" value="Genomic_DNA"/>
</dbReference>
<accession>A0A1N7DQ86</accession>
<reference evidence="2" key="1">
    <citation type="submission" date="2017-01" db="EMBL/GenBank/DDBJ databases">
        <authorList>
            <person name="Varghese N."/>
            <person name="Submissions S."/>
        </authorList>
    </citation>
    <scope>NUCLEOTIDE SEQUENCE [LARGE SCALE GENOMIC DNA]</scope>
    <source>
        <strain evidence="2">DSM 21768</strain>
    </source>
</reference>
<organism evidence="1 2">
    <name type="scientific">Moraxella cuniculi DSM 21768</name>
    <dbReference type="NCBI Taxonomy" id="1122245"/>
    <lineage>
        <taxon>Bacteria</taxon>
        <taxon>Pseudomonadati</taxon>
        <taxon>Pseudomonadota</taxon>
        <taxon>Gammaproteobacteria</taxon>
        <taxon>Moraxellales</taxon>
        <taxon>Moraxellaceae</taxon>
        <taxon>Moraxella</taxon>
    </lineage>
</organism>
<evidence type="ECO:0000313" key="2">
    <source>
        <dbReference type="Proteomes" id="UP000187495"/>
    </source>
</evidence>
<dbReference type="STRING" id="34061.B0189_05815"/>
<protein>
    <submittedName>
        <fullName evidence="1">Uncharacterized protein</fullName>
    </submittedName>
</protein>
<evidence type="ECO:0000313" key="1">
    <source>
        <dbReference type="EMBL" id="SIR77845.1"/>
    </source>
</evidence>
<sequence length="177" mass="19954">MKKFKAGDKVYCPSLGREVYKVLENLSGGTDFPLCVHKGVKELTLTLEGFYYPTDPLLTILHATEENHALLEKLYGVEFEKPPAKPEPRAIIAALLEHNKYVPCLVSDKDCEKDIIKRFNANSDDKVIDCITQLLGDYNSGYKGVDYRWKYAVPFDIKTGEVITQLPTGEKYGTETT</sequence>